<reference evidence="1 2" key="1">
    <citation type="submission" date="2019-10" db="EMBL/GenBank/DDBJ databases">
        <authorList>
            <person name="Palmer J.M."/>
        </authorList>
    </citation>
    <scope>NUCLEOTIDE SEQUENCE [LARGE SCALE GENOMIC DNA]</scope>
    <source>
        <strain evidence="1 2">TWF694</strain>
    </source>
</reference>
<evidence type="ECO:0000313" key="2">
    <source>
        <dbReference type="Proteomes" id="UP001365542"/>
    </source>
</evidence>
<evidence type="ECO:0008006" key="3">
    <source>
        <dbReference type="Google" id="ProtNLM"/>
    </source>
</evidence>
<dbReference type="AlphaFoldDB" id="A0AAV9XGZ5"/>
<sequence length="937" mass="106042">MDPNVSKPRKRAQRCPRLNEPEIGNEIEILYTVLQWKLDDIRTEINQKYDLNATQRASNREYKKVYQDLILRDKLGKESEVTIGGIVTIPRAKVDRWISRNITFTAKMIPDARTESTESLVAETSEHFKVQVRTPQASEQQLNFHSNKRYIPASVLSKLPIFQASQPLNQFISQYLARGAQARGKSSLSSQYLHPHYSLLRGIIYQISNQMIGPYEESLQRLLDRVDELGAREALKSLLSNNTPSIVATCESLLVAFYLRDNTEMLRFVSDLHPSMTIPLYSILNFAVSSYSLNRPLIARILKDLEEAVLVPKSEDLINLLFASKEVLSDISVFVKLWDQKAVSARDIEEALIEKKNFINLRFMPLHTNNPILLKQLLTCGFTENIPLLTLVAILKSKTEIAMIFFGYLGVSVNLSEPQIWDRLCVEDFYRIIQSVVADDNRYWDSMRREESLLVYLGCLKTEMLDYVIRVLEWKTTTNRSDAALTVIDFLPFKYPPDIPSAIIFDLDPSDIRNATLSVLPALKKLLGFGVDPNRTSLWRGLIWENLVEHGVLGFVPVPQTLEALVDAGADIEMTFSQSFVTNLNITLQSPTLEVSRPGRSTAIKPLDIALLLKDSAVFCFLVLKSKDVDGFLQNIALVPEEEFVLLPHFVHAVRDRNCNLIREMWDVRFENPERAITLALEKEQVDVAREVILRYRSTWKLISLVLQVAHNVREGRVREFKQYNCGLEVLQSLAVEGINFQEFPEFQLHPLLDEYKYALQSSIESDKLELLKILLDLGTRGGDGIGPSIYLGLQYMGINPVPYAAKYSLDCLKFLIEGGFSINEPSKDVIFSKGSFTYSFPTTALENALDSGDMKTISYVLREGADIYAPCNWSSSAIKYAITRGRIDALALFLEIDPGCHEAALLLVAGMPESLGYIKDFICSYGINACPSGTMH</sequence>
<evidence type="ECO:0000313" key="1">
    <source>
        <dbReference type="EMBL" id="KAK6540217.1"/>
    </source>
</evidence>
<gene>
    <name evidence="1" type="ORF">TWF694_009034</name>
</gene>
<organism evidence="1 2">
    <name type="scientific">Orbilia ellipsospora</name>
    <dbReference type="NCBI Taxonomy" id="2528407"/>
    <lineage>
        <taxon>Eukaryota</taxon>
        <taxon>Fungi</taxon>
        <taxon>Dikarya</taxon>
        <taxon>Ascomycota</taxon>
        <taxon>Pezizomycotina</taxon>
        <taxon>Orbiliomycetes</taxon>
        <taxon>Orbiliales</taxon>
        <taxon>Orbiliaceae</taxon>
        <taxon>Orbilia</taxon>
    </lineage>
</organism>
<proteinExistence type="predicted"/>
<dbReference type="InterPro" id="IPR036770">
    <property type="entry name" value="Ankyrin_rpt-contain_sf"/>
</dbReference>
<comment type="caution">
    <text evidence="1">The sequence shown here is derived from an EMBL/GenBank/DDBJ whole genome shotgun (WGS) entry which is preliminary data.</text>
</comment>
<dbReference type="Proteomes" id="UP001365542">
    <property type="component" value="Unassembled WGS sequence"/>
</dbReference>
<accession>A0AAV9XGZ5</accession>
<keyword evidence="2" id="KW-1185">Reference proteome</keyword>
<protein>
    <recommendedName>
        <fullName evidence="3">Ankyrin repeat protein</fullName>
    </recommendedName>
</protein>
<dbReference type="EMBL" id="JAVHJO010000005">
    <property type="protein sequence ID" value="KAK6540217.1"/>
    <property type="molecule type" value="Genomic_DNA"/>
</dbReference>
<dbReference type="Gene3D" id="1.25.40.20">
    <property type="entry name" value="Ankyrin repeat-containing domain"/>
    <property type="match status" value="1"/>
</dbReference>
<dbReference type="SUPFAM" id="SSF48403">
    <property type="entry name" value="Ankyrin repeat"/>
    <property type="match status" value="1"/>
</dbReference>
<name>A0AAV9XGZ5_9PEZI</name>